<sequence>MLYNCKEDASQERTTASPEDIIKKSIEVAGGDLFDHSDINFDFRDIHYRALRNQGRYELTRHFEDSLSEVKDVLSNSGFERFRDDKKISLSDSLTSLYSNSVNSVHYFSVLPYSLDGKAVHHNYLELKTINGRDYHKIKVTFSEEGGGEDFDDVFIYWIDKDSFYIDYLAYSFKEIDDSLGFRFREAYNARNIKNLRFVDYKNYKPVTPSAAIEVLDDMFMTDQLQLLSKIELENIQVDILN</sequence>
<comment type="caution">
    <text evidence="1">The sequence shown here is derived from an EMBL/GenBank/DDBJ whole genome shotgun (WGS) entry which is preliminary data.</text>
</comment>
<evidence type="ECO:0000313" key="1">
    <source>
        <dbReference type="EMBL" id="MBA6151161.1"/>
    </source>
</evidence>
<dbReference type="Pfam" id="PF20113">
    <property type="entry name" value="DUF6503"/>
    <property type="match status" value="1"/>
</dbReference>
<reference evidence="1 2" key="1">
    <citation type="submission" date="2020-07" db="EMBL/GenBank/DDBJ databases">
        <title>Bacterium isolated from marine sediment.</title>
        <authorList>
            <person name="Shang D."/>
        </authorList>
    </citation>
    <scope>NUCLEOTIDE SEQUENCE [LARGE SCALE GENOMIC DNA]</scope>
    <source>
        <strain evidence="1 2">F6074</strain>
    </source>
</reference>
<gene>
    <name evidence="1" type="ORF">H3Z82_00310</name>
</gene>
<organism evidence="1 2">
    <name type="scientific">Gelidibacter maritimus</name>
    <dbReference type="NCBI Taxonomy" id="2761487"/>
    <lineage>
        <taxon>Bacteria</taxon>
        <taxon>Pseudomonadati</taxon>
        <taxon>Bacteroidota</taxon>
        <taxon>Flavobacteriia</taxon>
        <taxon>Flavobacteriales</taxon>
        <taxon>Flavobacteriaceae</taxon>
        <taxon>Gelidibacter</taxon>
    </lineage>
</organism>
<dbReference type="InterPro" id="IPR045444">
    <property type="entry name" value="DUF6503"/>
</dbReference>
<accession>A0A7W2M295</accession>
<name>A0A7W2M295_9FLAO</name>
<dbReference type="EMBL" id="JACGLT010000001">
    <property type="protein sequence ID" value="MBA6151161.1"/>
    <property type="molecule type" value="Genomic_DNA"/>
</dbReference>
<evidence type="ECO:0000313" key="2">
    <source>
        <dbReference type="Proteomes" id="UP000541857"/>
    </source>
</evidence>
<keyword evidence="2" id="KW-1185">Reference proteome</keyword>
<dbReference type="AlphaFoldDB" id="A0A7W2M295"/>
<dbReference type="Proteomes" id="UP000541857">
    <property type="component" value="Unassembled WGS sequence"/>
</dbReference>
<proteinExistence type="predicted"/>
<protein>
    <submittedName>
        <fullName evidence="1">Deoxyribose-phosphate aldolase</fullName>
    </submittedName>
</protein>